<gene>
    <name evidence="1" type="ORF">TELCIR_06033</name>
</gene>
<dbReference type="AlphaFoldDB" id="A0A2G9UQR6"/>
<dbReference type="Proteomes" id="UP000230423">
    <property type="component" value="Unassembled WGS sequence"/>
</dbReference>
<reference evidence="1 2" key="1">
    <citation type="submission" date="2015-09" db="EMBL/GenBank/DDBJ databases">
        <title>Draft genome of the parasitic nematode Teladorsagia circumcincta isolate WARC Sus (inbred).</title>
        <authorList>
            <person name="Mitreva M."/>
        </authorList>
    </citation>
    <scope>NUCLEOTIDE SEQUENCE [LARGE SCALE GENOMIC DNA]</scope>
    <source>
        <strain evidence="1 2">S</strain>
    </source>
</reference>
<evidence type="ECO:0000313" key="2">
    <source>
        <dbReference type="Proteomes" id="UP000230423"/>
    </source>
</evidence>
<organism evidence="1 2">
    <name type="scientific">Teladorsagia circumcincta</name>
    <name type="common">Brown stomach worm</name>
    <name type="synonym">Ostertagia circumcincta</name>
    <dbReference type="NCBI Taxonomy" id="45464"/>
    <lineage>
        <taxon>Eukaryota</taxon>
        <taxon>Metazoa</taxon>
        <taxon>Ecdysozoa</taxon>
        <taxon>Nematoda</taxon>
        <taxon>Chromadorea</taxon>
        <taxon>Rhabditida</taxon>
        <taxon>Rhabditina</taxon>
        <taxon>Rhabditomorpha</taxon>
        <taxon>Strongyloidea</taxon>
        <taxon>Trichostrongylidae</taxon>
        <taxon>Teladorsagia</taxon>
    </lineage>
</organism>
<accession>A0A2G9UQR6</accession>
<protein>
    <submittedName>
        <fullName evidence="1">Uncharacterized protein</fullName>
    </submittedName>
</protein>
<name>A0A2G9UQR6_TELCI</name>
<dbReference type="EMBL" id="KZ345782">
    <property type="protein sequence ID" value="PIO72052.1"/>
    <property type="molecule type" value="Genomic_DNA"/>
</dbReference>
<proteinExistence type="predicted"/>
<evidence type="ECO:0000313" key="1">
    <source>
        <dbReference type="EMBL" id="PIO72052.1"/>
    </source>
</evidence>
<sequence>MWKSIRVGQEATLSTIVFTRQVDRAQLVLLERSAIQTNFVPRNKIVWAINHASPLPFGRIVMVALSINQLGHMAYCIILKSLYS</sequence>
<keyword evidence="2" id="KW-1185">Reference proteome</keyword>